<feature type="transmembrane region" description="Helical" evidence="5">
    <location>
        <begin position="261"/>
        <end position="278"/>
    </location>
</feature>
<dbReference type="SUPFAM" id="SSF103473">
    <property type="entry name" value="MFS general substrate transporter"/>
    <property type="match status" value="1"/>
</dbReference>
<evidence type="ECO:0000313" key="7">
    <source>
        <dbReference type="EMBL" id="PQA86416.1"/>
    </source>
</evidence>
<evidence type="ECO:0000259" key="6">
    <source>
        <dbReference type="PROSITE" id="PS50850"/>
    </source>
</evidence>
<dbReference type="PROSITE" id="PS00216">
    <property type="entry name" value="SUGAR_TRANSPORT_1"/>
    <property type="match status" value="1"/>
</dbReference>
<reference evidence="7 8" key="1">
    <citation type="submission" date="2017-12" db="EMBL/GenBank/DDBJ databases">
        <authorList>
            <person name="Hurst M.R.H."/>
        </authorList>
    </citation>
    <scope>NUCLEOTIDE SEQUENCE [LARGE SCALE GENOMIC DNA]</scope>
    <source>
        <strain evidence="7 8">SY-3-19</strain>
    </source>
</reference>
<sequence>MRDDQASDNPAREVIAQSPMSLLQFLVVGLCCLINMSEGYDVLSLGLAAPELTKEWSVSPEILGLAFSATSVGLALGAFFVAPVADRVGRRTVILAAVAIITVVHWLSAIAGSIWVILALRFVMGLGLGTLVVSLNVMVSEFSNERWRNLLIASLHTGFSIGMALSGLVAANVLDTLGWRYIFVAGGVLNCVVLILGYFFLLESPEYLTSQQPRNALQRINKVLGKLNFTQLDALPPKKVKTKGKPSFALLLSEGMRTQTILIWVASFAYAIVGYFLMNWKPQVLVNAGLTPVMASYVGVLNGVFGVVGHISIAILTKWFDNVKLTAAYFALLTVALIFFGMAPPAPWLLLTTAGVMTMFTVGAYTGVFLVAINIYTVEMRNTGVGYIVGWGRVGSILGPMLGGLLVGAGLGRMSVFAVFAVISVIPALTMLLAGGGRLTADEEAEQATA</sequence>
<dbReference type="AlphaFoldDB" id="A0A2S7K1P4"/>
<name>A0A2S7K1P4_9PROT</name>
<feature type="transmembrane region" description="Helical" evidence="5">
    <location>
        <begin position="93"/>
        <end position="116"/>
    </location>
</feature>
<dbReference type="PROSITE" id="PS50850">
    <property type="entry name" value="MFS"/>
    <property type="match status" value="1"/>
</dbReference>
<evidence type="ECO:0000256" key="5">
    <source>
        <dbReference type="SAM" id="Phobius"/>
    </source>
</evidence>
<comment type="subcellular location">
    <subcellularLocation>
        <location evidence="1">Membrane</location>
        <topology evidence="1">Multi-pass membrane protein</topology>
    </subcellularLocation>
</comment>
<dbReference type="Gene3D" id="1.20.1250.20">
    <property type="entry name" value="MFS general substrate transporter like domains"/>
    <property type="match status" value="1"/>
</dbReference>
<feature type="transmembrane region" description="Helical" evidence="5">
    <location>
        <begin position="21"/>
        <end position="42"/>
    </location>
</feature>
<dbReference type="PANTHER" id="PTHR23508">
    <property type="entry name" value="CARBOXYLIC ACID TRANSPORTER PROTEIN HOMOLOG"/>
    <property type="match status" value="1"/>
</dbReference>
<evidence type="ECO:0000256" key="3">
    <source>
        <dbReference type="ARBA" id="ARBA00022989"/>
    </source>
</evidence>
<dbReference type="InterPro" id="IPR011701">
    <property type="entry name" value="MFS"/>
</dbReference>
<dbReference type="RefSeq" id="WP_104831628.1">
    <property type="nucleotide sequence ID" value="NZ_PJCH01000015.1"/>
</dbReference>
<protein>
    <recommendedName>
        <fullName evidence="6">Major facilitator superfamily (MFS) profile domain-containing protein</fullName>
    </recommendedName>
</protein>
<evidence type="ECO:0000256" key="1">
    <source>
        <dbReference type="ARBA" id="ARBA00004141"/>
    </source>
</evidence>
<dbReference type="EMBL" id="PJCH01000015">
    <property type="protein sequence ID" value="PQA86416.1"/>
    <property type="molecule type" value="Genomic_DNA"/>
</dbReference>
<feature type="transmembrane region" description="Helical" evidence="5">
    <location>
        <begin position="414"/>
        <end position="434"/>
    </location>
</feature>
<feature type="transmembrane region" description="Helical" evidence="5">
    <location>
        <begin position="122"/>
        <end position="139"/>
    </location>
</feature>
<feature type="transmembrane region" description="Helical" evidence="5">
    <location>
        <begin position="62"/>
        <end position="81"/>
    </location>
</feature>
<feature type="transmembrane region" description="Helical" evidence="5">
    <location>
        <begin position="348"/>
        <end position="373"/>
    </location>
</feature>
<organism evidence="7 8">
    <name type="scientific">Hyphococcus luteus</name>
    <dbReference type="NCBI Taxonomy" id="2058213"/>
    <lineage>
        <taxon>Bacteria</taxon>
        <taxon>Pseudomonadati</taxon>
        <taxon>Pseudomonadota</taxon>
        <taxon>Alphaproteobacteria</taxon>
        <taxon>Parvularculales</taxon>
        <taxon>Parvularculaceae</taxon>
        <taxon>Hyphococcus</taxon>
    </lineage>
</organism>
<feature type="transmembrane region" description="Helical" evidence="5">
    <location>
        <begin position="151"/>
        <end position="173"/>
    </location>
</feature>
<keyword evidence="4 5" id="KW-0472">Membrane</keyword>
<dbReference type="InterPro" id="IPR020846">
    <property type="entry name" value="MFS_dom"/>
</dbReference>
<keyword evidence="8" id="KW-1185">Reference proteome</keyword>
<dbReference type="Pfam" id="PF07690">
    <property type="entry name" value="MFS_1"/>
    <property type="match status" value="1"/>
</dbReference>
<comment type="caution">
    <text evidence="7">The sequence shown here is derived from an EMBL/GenBank/DDBJ whole genome shotgun (WGS) entry which is preliminary data.</text>
</comment>
<gene>
    <name evidence="7" type="ORF">CW354_18985</name>
</gene>
<evidence type="ECO:0000313" key="8">
    <source>
        <dbReference type="Proteomes" id="UP000239504"/>
    </source>
</evidence>
<evidence type="ECO:0000256" key="2">
    <source>
        <dbReference type="ARBA" id="ARBA00022692"/>
    </source>
</evidence>
<feature type="transmembrane region" description="Helical" evidence="5">
    <location>
        <begin position="323"/>
        <end position="342"/>
    </location>
</feature>
<dbReference type="PANTHER" id="PTHR23508:SF10">
    <property type="entry name" value="CARBOXYLIC ACID TRANSPORTER PROTEIN HOMOLOG"/>
    <property type="match status" value="1"/>
</dbReference>
<feature type="transmembrane region" description="Helical" evidence="5">
    <location>
        <begin position="298"/>
        <end position="316"/>
    </location>
</feature>
<feature type="transmembrane region" description="Helical" evidence="5">
    <location>
        <begin position="179"/>
        <end position="201"/>
    </location>
</feature>
<dbReference type="OrthoDB" id="9784658at2"/>
<dbReference type="InterPro" id="IPR036259">
    <property type="entry name" value="MFS_trans_sf"/>
</dbReference>
<dbReference type="InterPro" id="IPR005829">
    <property type="entry name" value="Sugar_transporter_CS"/>
</dbReference>
<keyword evidence="3 5" id="KW-1133">Transmembrane helix</keyword>
<accession>A0A2S7K1P4</accession>
<proteinExistence type="predicted"/>
<dbReference type="GO" id="GO:0005886">
    <property type="term" value="C:plasma membrane"/>
    <property type="evidence" value="ECO:0007669"/>
    <property type="project" value="TreeGrafter"/>
</dbReference>
<feature type="domain" description="Major facilitator superfamily (MFS) profile" evidence="6">
    <location>
        <begin position="27"/>
        <end position="439"/>
    </location>
</feature>
<feature type="transmembrane region" description="Helical" evidence="5">
    <location>
        <begin position="385"/>
        <end position="408"/>
    </location>
</feature>
<dbReference type="GO" id="GO:0046943">
    <property type="term" value="F:carboxylic acid transmembrane transporter activity"/>
    <property type="evidence" value="ECO:0007669"/>
    <property type="project" value="TreeGrafter"/>
</dbReference>
<keyword evidence="2 5" id="KW-0812">Transmembrane</keyword>
<dbReference type="Proteomes" id="UP000239504">
    <property type="component" value="Unassembled WGS sequence"/>
</dbReference>
<evidence type="ECO:0000256" key="4">
    <source>
        <dbReference type="ARBA" id="ARBA00023136"/>
    </source>
</evidence>